<dbReference type="GO" id="GO:0004672">
    <property type="term" value="F:protein kinase activity"/>
    <property type="evidence" value="ECO:0007669"/>
    <property type="project" value="InterPro"/>
</dbReference>
<evidence type="ECO:0000313" key="9">
    <source>
        <dbReference type="Proteomes" id="UP001431783"/>
    </source>
</evidence>
<feature type="transmembrane region" description="Helical" evidence="6">
    <location>
        <begin position="335"/>
        <end position="359"/>
    </location>
</feature>
<dbReference type="EC" id="4.6.1.2" evidence="2"/>
<comment type="catalytic activity">
    <reaction evidence="1">
        <text>GTP = 3',5'-cyclic GMP + diphosphate</text>
        <dbReference type="Rhea" id="RHEA:13665"/>
        <dbReference type="ChEBI" id="CHEBI:33019"/>
        <dbReference type="ChEBI" id="CHEBI:37565"/>
        <dbReference type="ChEBI" id="CHEBI:57746"/>
        <dbReference type="EC" id="4.6.1.2"/>
    </reaction>
</comment>
<dbReference type="GO" id="GO:0004016">
    <property type="term" value="F:adenylate cyclase activity"/>
    <property type="evidence" value="ECO:0007669"/>
    <property type="project" value="TreeGrafter"/>
</dbReference>
<dbReference type="AlphaFoldDB" id="A0AAW1UHL3"/>
<comment type="caution">
    <text evidence="8">The sequence shown here is derived from an EMBL/GenBank/DDBJ whole genome shotgun (WGS) entry which is preliminary data.</text>
</comment>
<reference evidence="8 9" key="1">
    <citation type="submission" date="2023-03" db="EMBL/GenBank/DDBJ databases">
        <title>Genome insight into feeding habits of ladybird beetles.</title>
        <authorList>
            <person name="Li H.-S."/>
            <person name="Huang Y.-H."/>
            <person name="Pang H."/>
        </authorList>
    </citation>
    <scope>NUCLEOTIDE SEQUENCE [LARGE SCALE GENOMIC DNA]</scope>
    <source>
        <strain evidence="8">SYSU_2023b</strain>
        <tissue evidence="8">Whole body</tissue>
    </source>
</reference>
<keyword evidence="6" id="KW-0812">Transmembrane</keyword>
<evidence type="ECO:0000256" key="5">
    <source>
        <dbReference type="ARBA" id="ARBA00023293"/>
    </source>
</evidence>
<accession>A0AAW1UHL3</accession>
<keyword evidence="9" id="KW-1185">Reference proteome</keyword>
<dbReference type="EMBL" id="JARQZJ010000062">
    <property type="protein sequence ID" value="KAK9879677.1"/>
    <property type="molecule type" value="Genomic_DNA"/>
</dbReference>
<dbReference type="SUPFAM" id="SSF56112">
    <property type="entry name" value="Protein kinase-like (PK-like)"/>
    <property type="match status" value="1"/>
</dbReference>
<dbReference type="GO" id="GO:0005524">
    <property type="term" value="F:ATP binding"/>
    <property type="evidence" value="ECO:0007669"/>
    <property type="project" value="InterPro"/>
</dbReference>
<dbReference type="PANTHER" id="PTHR11920:SF462">
    <property type="entry name" value="GUANYLATE CYCLASE"/>
    <property type="match status" value="1"/>
</dbReference>
<keyword evidence="5" id="KW-0141">cGMP biosynthesis</keyword>
<dbReference type="InterPro" id="IPR000719">
    <property type="entry name" value="Prot_kinase_dom"/>
</dbReference>
<proteinExistence type="predicted"/>
<evidence type="ECO:0000256" key="4">
    <source>
        <dbReference type="ARBA" id="ARBA00023239"/>
    </source>
</evidence>
<dbReference type="PROSITE" id="PS50011">
    <property type="entry name" value="PROTEIN_KINASE_DOM"/>
    <property type="match status" value="1"/>
</dbReference>
<keyword evidence="3" id="KW-0547">Nucleotide-binding</keyword>
<evidence type="ECO:0000313" key="8">
    <source>
        <dbReference type="EMBL" id="KAK9879677.1"/>
    </source>
</evidence>
<gene>
    <name evidence="8" type="ORF">WA026_006738</name>
</gene>
<feature type="domain" description="Protein kinase" evidence="7">
    <location>
        <begin position="417"/>
        <end position="602"/>
    </location>
</feature>
<dbReference type="InterPro" id="IPR050401">
    <property type="entry name" value="Cyclic_nucleotide_synthase"/>
</dbReference>
<keyword evidence="6" id="KW-1133">Transmembrane helix</keyword>
<dbReference type="GO" id="GO:0004383">
    <property type="term" value="F:guanylate cyclase activity"/>
    <property type="evidence" value="ECO:0007669"/>
    <property type="project" value="UniProtKB-EC"/>
</dbReference>
<dbReference type="GO" id="GO:0007168">
    <property type="term" value="P:receptor guanylyl cyclase signaling pathway"/>
    <property type="evidence" value="ECO:0007669"/>
    <property type="project" value="TreeGrafter"/>
</dbReference>
<dbReference type="InterPro" id="IPR011009">
    <property type="entry name" value="Kinase-like_dom_sf"/>
</dbReference>
<evidence type="ECO:0000256" key="1">
    <source>
        <dbReference type="ARBA" id="ARBA00001436"/>
    </source>
</evidence>
<protein>
    <recommendedName>
        <fullName evidence="2">guanylate cyclase</fullName>
        <ecNumber evidence="2">4.6.1.2</ecNumber>
    </recommendedName>
</protein>
<name>A0AAW1UHL3_9CUCU</name>
<keyword evidence="6" id="KW-0472">Membrane</keyword>
<sequence length="602" mass="67906">MASVFSPEVQDITKKKIIKGMIEYLEKEEDKEFDRAIVHGPNKPAVEERPAVDEQEEDDFRRQKGWWPVLAQAIDVRLREIGVIPKHSFIIGRNISSRQIENKLRILKKHSCTAIVLCLPADETGRAVLKAIDSLHIAQDHNTLTVLMDASNFPPWQNVLQSLPSNGTSIDNNTYLTSQHIEKVTRQYILVFSDELNFNKSMDDIVRFNLKSTFLACDSKLNDVARNDSVTRNDSVVRNDSVARNDSVLRNDLVIRTDSSPRNDFCDDTHPLRVSNFYIADLLQDDSPRLLIKLSRRGNLSDFTLTRITDSLEEWIIKHKRFEECEGCENDIMKIISVLLILGSSCVFLIVLLGVVAFARTQLLRKKVTKGPYKVILTATDFVFPQISDKRRVEEGIEAMLCCWLEQLQEFGVTDIEKPDLLLGSGTSGRTPSRAGGSSPNLAKQIIVDPRVRYNGDLVQMKPVPFSGSSGGEIKDKAIELLLLLHGLRHENLNPLIGCLAEAPRAALVSEYCARGSLQDVLQQDDIKLDWSFRLSLLTDLVRQLLKCQSSKCYAGNDTVLCGCYKKTQVSDVPNEKRKPPTTELEASFAVLITSYEREYAR</sequence>
<evidence type="ECO:0000259" key="7">
    <source>
        <dbReference type="PROSITE" id="PS50011"/>
    </source>
</evidence>
<evidence type="ECO:0000256" key="6">
    <source>
        <dbReference type="SAM" id="Phobius"/>
    </source>
</evidence>
<dbReference type="GO" id="GO:0005886">
    <property type="term" value="C:plasma membrane"/>
    <property type="evidence" value="ECO:0007669"/>
    <property type="project" value="TreeGrafter"/>
</dbReference>
<dbReference type="Proteomes" id="UP001431783">
    <property type="component" value="Unassembled WGS sequence"/>
</dbReference>
<evidence type="ECO:0000256" key="3">
    <source>
        <dbReference type="ARBA" id="ARBA00022741"/>
    </source>
</evidence>
<keyword evidence="4" id="KW-0456">Lyase</keyword>
<dbReference type="Gene3D" id="1.10.510.10">
    <property type="entry name" value="Transferase(Phosphotransferase) domain 1"/>
    <property type="match status" value="1"/>
</dbReference>
<evidence type="ECO:0000256" key="2">
    <source>
        <dbReference type="ARBA" id="ARBA00012202"/>
    </source>
</evidence>
<dbReference type="PANTHER" id="PTHR11920">
    <property type="entry name" value="GUANYLYL CYCLASE"/>
    <property type="match status" value="1"/>
</dbReference>
<organism evidence="8 9">
    <name type="scientific">Henosepilachna vigintioctopunctata</name>
    <dbReference type="NCBI Taxonomy" id="420089"/>
    <lineage>
        <taxon>Eukaryota</taxon>
        <taxon>Metazoa</taxon>
        <taxon>Ecdysozoa</taxon>
        <taxon>Arthropoda</taxon>
        <taxon>Hexapoda</taxon>
        <taxon>Insecta</taxon>
        <taxon>Pterygota</taxon>
        <taxon>Neoptera</taxon>
        <taxon>Endopterygota</taxon>
        <taxon>Coleoptera</taxon>
        <taxon>Polyphaga</taxon>
        <taxon>Cucujiformia</taxon>
        <taxon>Coccinelloidea</taxon>
        <taxon>Coccinellidae</taxon>
        <taxon>Epilachninae</taxon>
        <taxon>Epilachnini</taxon>
        <taxon>Henosepilachna</taxon>
    </lineage>
</organism>
<dbReference type="GO" id="GO:0001653">
    <property type="term" value="F:peptide receptor activity"/>
    <property type="evidence" value="ECO:0007669"/>
    <property type="project" value="TreeGrafter"/>
</dbReference>